<evidence type="ECO:0000313" key="2">
    <source>
        <dbReference type="EMBL" id="EMR68343.1"/>
    </source>
</evidence>
<protein>
    <submittedName>
        <fullName evidence="2">Uncharacterized protein</fullName>
    </submittedName>
</protein>
<dbReference type="eggNOG" id="ENOG502T2BZ">
    <property type="taxonomic scope" value="Eukaryota"/>
</dbReference>
<dbReference type="OrthoDB" id="3559694at2759"/>
<sequence>MDASDMDNQWILRVLQGILPEQTLQLLHEHVLSPNTPLQLLYRQASSVAQRAWWALYPALEPLVDRTLQAIQNSPDAVVLAFALTVLVVIIQVVFAIQRTMMWMTRLALRMVGWAIVVALVAVVWRRGPEATIRDLVIVVSKITGYATVVKDIWVSEYNRYDAQTKGASLAGQRATATAAGYGARAGNRGRW</sequence>
<dbReference type="EMBL" id="KB706255">
    <property type="protein sequence ID" value="EMR68343.1"/>
    <property type="molecule type" value="Genomic_DNA"/>
</dbReference>
<proteinExistence type="predicted"/>
<dbReference type="Proteomes" id="UP000012174">
    <property type="component" value="Unassembled WGS sequence"/>
</dbReference>
<keyword evidence="1" id="KW-1133">Transmembrane helix</keyword>
<dbReference type="Pfam" id="PF12716">
    <property type="entry name" value="Apq12"/>
    <property type="match status" value="1"/>
</dbReference>
<keyword evidence="1" id="KW-0812">Transmembrane</keyword>
<feature type="transmembrane region" description="Helical" evidence="1">
    <location>
        <begin position="77"/>
        <end position="95"/>
    </location>
</feature>
<organism evidence="2 3">
    <name type="scientific">Eutypa lata (strain UCR-EL1)</name>
    <name type="common">Grapevine dieback disease fungus</name>
    <name type="synonym">Eutypa armeniacae</name>
    <dbReference type="NCBI Taxonomy" id="1287681"/>
    <lineage>
        <taxon>Eukaryota</taxon>
        <taxon>Fungi</taxon>
        <taxon>Dikarya</taxon>
        <taxon>Ascomycota</taxon>
        <taxon>Pezizomycotina</taxon>
        <taxon>Sordariomycetes</taxon>
        <taxon>Xylariomycetidae</taxon>
        <taxon>Xylariales</taxon>
        <taxon>Diatrypaceae</taxon>
        <taxon>Eutypa</taxon>
    </lineage>
</organism>
<dbReference type="OMA" id="WIWERGV"/>
<name>M7SUZ5_EUTLA</name>
<reference evidence="3" key="1">
    <citation type="journal article" date="2013" name="Genome Announc.">
        <title>Draft genome sequence of the grapevine dieback fungus Eutypa lata UCR-EL1.</title>
        <authorList>
            <person name="Blanco-Ulate B."/>
            <person name="Rolshausen P.E."/>
            <person name="Cantu D."/>
        </authorList>
    </citation>
    <scope>NUCLEOTIDE SEQUENCE [LARGE SCALE GENOMIC DNA]</scope>
    <source>
        <strain evidence="3">UCR-EL1</strain>
    </source>
</reference>
<dbReference type="InterPro" id="IPR024316">
    <property type="entry name" value="APQ12"/>
</dbReference>
<dbReference type="HOGENOM" id="CLU_103881_0_0_1"/>
<keyword evidence="3" id="KW-1185">Reference proteome</keyword>
<feature type="transmembrane region" description="Helical" evidence="1">
    <location>
        <begin position="107"/>
        <end position="125"/>
    </location>
</feature>
<dbReference type="AlphaFoldDB" id="M7SUZ5"/>
<evidence type="ECO:0000313" key="3">
    <source>
        <dbReference type="Proteomes" id="UP000012174"/>
    </source>
</evidence>
<accession>M7SUZ5</accession>
<keyword evidence="1" id="KW-0472">Membrane</keyword>
<gene>
    <name evidence="2" type="ORF">UCREL1_4639</name>
</gene>
<dbReference type="KEGG" id="ela:UCREL1_4639"/>
<evidence type="ECO:0000256" key="1">
    <source>
        <dbReference type="SAM" id="Phobius"/>
    </source>
</evidence>